<feature type="transmembrane region" description="Helical" evidence="1">
    <location>
        <begin position="7"/>
        <end position="25"/>
    </location>
</feature>
<name>A0A5J5FW87_9GAMM</name>
<organism evidence="2 3">
    <name type="scientific">Affinibrenneria salicis</name>
    <dbReference type="NCBI Taxonomy" id="2590031"/>
    <lineage>
        <taxon>Bacteria</taxon>
        <taxon>Pseudomonadati</taxon>
        <taxon>Pseudomonadota</taxon>
        <taxon>Gammaproteobacteria</taxon>
        <taxon>Enterobacterales</taxon>
        <taxon>Pectobacteriaceae</taxon>
        <taxon>Affinibrenneria</taxon>
    </lineage>
</organism>
<keyword evidence="1" id="KW-1133">Transmembrane helix</keyword>
<reference evidence="2 3" key="1">
    <citation type="submission" date="2019-09" db="EMBL/GenBank/DDBJ databases">
        <authorList>
            <person name="Li Y."/>
        </authorList>
    </citation>
    <scope>NUCLEOTIDE SEQUENCE [LARGE SCALE GENOMIC DNA]</scope>
    <source>
        <strain evidence="2 3">L3-3HA</strain>
    </source>
</reference>
<gene>
    <name evidence="2" type="ORF">FJU30_19910</name>
</gene>
<accession>A0A5J5FW87</accession>
<evidence type="ECO:0000256" key="1">
    <source>
        <dbReference type="SAM" id="Phobius"/>
    </source>
</evidence>
<feature type="transmembrane region" description="Helical" evidence="1">
    <location>
        <begin position="95"/>
        <end position="115"/>
    </location>
</feature>
<sequence>MVIHLASWRYFAALTLPPLLSLLLTPPAPSSAGLGALALLTHYFCWRLWLDERLFTQLRDAPSTAVFDAAMQQLWGGKKVRDRPLIQRWAGARRLLRRAMAATVLLWCAWLFTLWPV</sequence>
<evidence type="ECO:0000313" key="3">
    <source>
        <dbReference type="Proteomes" id="UP000335415"/>
    </source>
</evidence>
<proteinExistence type="predicted"/>
<keyword evidence="1" id="KW-0812">Transmembrane</keyword>
<protein>
    <submittedName>
        <fullName evidence="2">Uncharacterized protein</fullName>
    </submittedName>
</protein>
<dbReference type="AlphaFoldDB" id="A0A5J5FW87"/>
<dbReference type="Proteomes" id="UP000335415">
    <property type="component" value="Unassembled WGS sequence"/>
</dbReference>
<comment type="caution">
    <text evidence="2">The sequence shown here is derived from an EMBL/GenBank/DDBJ whole genome shotgun (WGS) entry which is preliminary data.</text>
</comment>
<dbReference type="OrthoDB" id="6485698at2"/>
<keyword evidence="1" id="KW-0472">Membrane</keyword>
<dbReference type="EMBL" id="VYKJ01000012">
    <property type="protein sequence ID" value="KAA8997040.1"/>
    <property type="molecule type" value="Genomic_DNA"/>
</dbReference>
<feature type="transmembrane region" description="Helical" evidence="1">
    <location>
        <begin position="31"/>
        <end position="50"/>
    </location>
</feature>
<evidence type="ECO:0000313" key="2">
    <source>
        <dbReference type="EMBL" id="KAA8997040.1"/>
    </source>
</evidence>
<keyword evidence="3" id="KW-1185">Reference proteome</keyword>